<comment type="similarity">
    <text evidence="6">Belongs to the BRE1 family.</text>
</comment>
<feature type="transmembrane region" description="Helical" evidence="8">
    <location>
        <begin position="254"/>
        <end position="272"/>
    </location>
</feature>
<accession>A0ABY9D699</accession>
<dbReference type="PANTHER" id="PTHR23163:SF8">
    <property type="entry name" value="E3 UBIQUITIN-PROTEIN LIGASE BRE1-LIKE 2"/>
    <property type="match status" value="1"/>
</dbReference>
<evidence type="ECO:0000256" key="6">
    <source>
        <dbReference type="RuleBase" id="RU365038"/>
    </source>
</evidence>
<protein>
    <recommendedName>
        <fullName evidence="6">E3 ubiquitin protein ligase</fullName>
        <ecNumber evidence="6">2.3.2.27</ecNumber>
    </recommendedName>
</protein>
<keyword evidence="8" id="KW-1133">Transmembrane helix</keyword>
<feature type="transmembrane region" description="Helical" evidence="8">
    <location>
        <begin position="185"/>
        <end position="204"/>
    </location>
</feature>
<dbReference type="EC" id="2.3.2.27" evidence="6"/>
<evidence type="ECO:0000256" key="3">
    <source>
        <dbReference type="ARBA" id="ARBA00022771"/>
    </source>
</evidence>
<reference evidence="9 10" key="1">
    <citation type="journal article" date="2023" name="Hortic Res">
        <title>The complete reference genome for grapevine (Vitis vinifera L.) genetics and breeding.</title>
        <authorList>
            <person name="Shi X."/>
            <person name="Cao S."/>
            <person name="Wang X."/>
            <person name="Huang S."/>
            <person name="Wang Y."/>
            <person name="Liu Z."/>
            <person name="Liu W."/>
            <person name="Leng X."/>
            <person name="Peng Y."/>
            <person name="Wang N."/>
            <person name="Wang Y."/>
            <person name="Ma Z."/>
            <person name="Xu X."/>
            <person name="Zhang F."/>
            <person name="Xue H."/>
            <person name="Zhong H."/>
            <person name="Wang Y."/>
            <person name="Zhang K."/>
            <person name="Velt A."/>
            <person name="Avia K."/>
            <person name="Holtgrawe D."/>
            <person name="Grimplet J."/>
            <person name="Matus J.T."/>
            <person name="Ware D."/>
            <person name="Wu X."/>
            <person name="Wang H."/>
            <person name="Liu C."/>
            <person name="Fang Y."/>
            <person name="Rustenholz C."/>
            <person name="Cheng Z."/>
            <person name="Xiao H."/>
            <person name="Zhou Y."/>
        </authorList>
    </citation>
    <scope>NUCLEOTIDE SEQUENCE [LARGE SCALE GENOMIC DNA]</scope>
    <source>
        <strain evidence="10">cv. Pinot noir / PN40024</strain>
        <tissue evidence="9">Leaf</tissue>
    </source>
</reference>
<sequence>MARNSSVSPDNRSVDATYVQYQNQKLVQQLEVQKHELHDLEDKTKELKDIQTSYDDILLETDSVESNGNDGIIKYVEEALALRHSSTLELMKSLEDTIDTQRVKTKNIAQALHGKLSAENAIIQLSKIDDLMKEEANNLREGDAGDEFFDTDCDEYLDWRKTVLVKKARHQRLTRLKKDTRLKSARNLSAIGIFNVFCLILNSGSQPGPPVLLLPDLFKVDGVVVKKQHRYVDVLDKNSTSSFTSHDPHASSSSTALVITVLVVIIVISSVLRN</sequence>
<keyword evidence="10" id="KW-1185">Reference proteome</keyword>
<keyword evidence="6" id="KW-0808">Transferase</keyword>
<evidence type="ECO:0000313" key="10">
    <source>
        <dbReference type="Proteomes" id="UP001227230"/>
    </source>
</evidence>
<organism evidence="9 10">
    <name type="scientific">Vitis vinifera</name>
    <name type="common">Grape</name>
    <dbReference type="NCBI Taxonomy" id="29760"/>
    <lineage>
        <taxon>Eukaryota</taxon>
        <taxon>Viridiplantae</taxon>
        <taxon>Streptophyta</taxon>
        <taxon>Embryophyta</taxon>
        <taxon>Tracheophyta</taxon>
        <taxon>Spermatophyta</taxon>
        <taxon>Magnoliopsida</taxon>
        <taxon>eudicotyledons</taxon>
        <taxon>Gunneridae</taxon>
        <taxon>Pentapetalae</taxon>
        <taxon>rosids</taxon>
        <taxon>Vitales</taxon>
        <taxon>Vitaceae</taxon>
        <taxon>Viteae</taxon>
        <taxon>Vitis</taxon>
    </lineage>
</organism>
<evidence type="ECO:0000256" key="7">
    <source>
        <dbReference type="SAM" id="Coils"/>
    </source>
</evidence>
<evidence type="ECO:0000256" key="1">
    <source>
        <dbReference type="ARBA" id="ARBA00004123"/>
    </source>
</evidence>
<dbReference type="InterPro" id="IPR013956">
    <property type="entry name" value="E3_ubiquit_lig_Bre1"/>
</dbReference>
<comment type="catalytic activity">
    <reaction evidence="6">
        <text>S-ubiquitinyl-[E2 ubiquitin-conjugating enzyme]-L-cysteine + [acceptor protein]-L-lysine = [E2 ubiquitin-conjugating enzyme]-L-cysteine + N(6)-ubiquitinyl-[acceptor protein]-L-lysine.</text>
        <dbReference type="EC" id="2.3.2.27"/>
    </reaction>
</comment>
<keyword evidence="8" id="KW-0812">Transmembrane</keyword>
<keyword evidence="6" id="KW-0156">Chromatin regulator</keyword>
<comment type="subcellular location">
    <subcellularLocation>
        <location evidence="1 6">Nucleus</location>
    </subcellularLocation>
</comment>
<evidence type="ECO:0000256" key="8">
    <source>
        <dbReference type="SAM" id="Phobius"/>
    </source>
</evidence>
<dbReference type="Proteomes" id="UP001227230">
    <property type="component" value="Chromosome 14"/>
</dbReference>
<name>A0ABY9D699_VITVI</name>
<evidence type="ECO:0000313" key="9">
    <source>
        <dbReference type="EMBL" id="WKA03080.1"/>
    </source>
</evidence>
<comment type="pathway">
    <text evidence="6">Protein modification; protein ubiquitination.</text>
</comment>
<evidence type="ECO:0000256" key="5">
    <source>
        <dbReference type="ARBA" id="ARBA00023242"/>
    </source>
</evidence>
<dbReference type="EMBL" id="CP126661">
    <property type="protein sequence ID" value="WKA03080.1"/>
    <property type="molecule type" value="Genomic_DNA"/>
</dbReference>
<keyword evidence="3 6" id="KW-0863">Zinc-finger</keyword>
<feature type="coiled-coil region" evidence="7">
    <location>
        <begin position="23"/>
        <end position="50"/>
    </location>
</feature>
<proteinExistence type="inferred from homology"/>
<keyword evidence="6 7" id="KW-0175">Coiled coil</keyword>
<evidence type="ECO:0000256" key="4">
    <source>
        <dbReference type="ARBA" id="ARBA00022833"/>
    </source>
</evidence>
<dbReference type="PANTHER" id="PTHR23163">
    <property type="entry name" value="RING FINGER PROTEIN-RELATED"/>
    <property type="match status" value="1"/>
</dbReference>
<keyword evidence="2 6" id="KW-0479">Metal-binding</keyword>
<keyword evidence="5 6" id="KW-0539">Nucleus</keyword>
<keyword evidence="8" id="KW-0472">Membrane</keyword>
<evidence type="ECO:0000256" key="2">
    <source>
        <dbReference type="ARBA" id="ARBA00022723"/>
    </source>
</evidence>
<gene>
    <name evidence="9" type="ORF">VitviT2T_021212</name>
</gene>
<keyword evidence="6" id="KW-0833">Ubl conjugation pathway</keyword>
<keyword evidence="4 6" id="KW-0862">Zinc</keyword>